<feature type="active site" evidence="10">
    <location>
        <position position="162"/>
    </location>
</feature>
<keyword evidence="4 10" id="KW-0378">Hydrolase</keyword>
<dbReference type="PANTHER" id="PTHR10127:SF780">
    <property type="entry name" value="METALLOENDOPEPTIDASE"/>
    <property type="match status" value="1"/>
</dbReference>
<keyword evidence="14" id="KW-1185">Reference proteome</keyword>
<comment type="caution">
    <text evidence="13">The sequence shown here is derived from an EMBL/GenBank/DDBJ whole genome shotgun (WGS) entry which is preliminary data.</text>
</comment>
<reference evidence="13" key="1">
    <citation type="submission" date="2023-07" db="EMBL/GenBank/DDBJ databases">
        <title>Chromosome-level genome assembly of Artemia franciscana.</title>
        <authorList>
            <person name="Jo E."/>
        </authorList>
    </citation>
    <scope>NUCLEOTIDE SEQUENCE</scope>
    <source>
        <tissue evidence="13">Whole body</tissue>
    </source>
</reference>
<protein>
    <recommendedName>
        <fullName evidence="11">Metalloendopeptidase</fullName>
        <ecNumber evidence="11">3.4.24.-</ecNumber>
    </recommendedName>
</protein>
<keyword evidence="8" id="KW-1015">Disulfide bond</keyword>
<comment type="cofactor">
    <cofactor evidence="10 11">
        <name>Zn(2+)</name>
        <dbReference type="ChEBI" id="CHEBI:29105"/>
    </cofactor>
    <text evidence="10 11">Binds 1 zinc ion per subunit.</text>
</comment>
<evidence type="ECO:0000259" key="12">
    <source>
        <dbReference type="PROSITE" id="PS51864"/>
    </source>
</evidence>
<dbReference type="InterPro" id="IPR001506">
    <property type="entry name" value="Peptidase_M12A"/>
</dbReference>
<evidence type="ECO:0000256" key="8">
    <source>
        <dbReference type="ARBA" id="ARBA00023157"/>
    </source>
</evidence>
<evidence type="ECO:0000256" key="3">
    <source>
        <dbReference type="ARBA" id="ARBA00022729"/>
    </source>
</evidence>
<keyword evidence="6 10" id="KW-0482">Metalloprotease</keyword>
<keyword evidence="2 10" id="KW-0479">Metal-binding</keyword>
<sequence length="262" mass="30530">MLSYSFQAPSMFSVILMFKFVTIEDKLIFLERSMTDFHREKLNKKQYYWEQGPYFQGDIRLTEEQTKNGLVDEQYRWTGATVPYVITGNFSSEQLAVIEASFDEYHAKTCVKFIPRSNETDYIDIESEETGCWSYLGRIGNRQELNLQKSGCVQYKGTPVHELMHAIGFHHEHARWDRDEYVRILEENTDPDYVHNFEKFNKTYITGFGLPYDWSSVMHYSEYAFSTTGKPTILSKPEGIPLGNEEGLTDIDAAKINAMYNC</sequence>
<dbReference type="InterPro" id="IPR006026">
    <property type="entry name" value="Peptidase_Metallo"/>
</dbReference>
<dbReference type="SMART" id="SM00235">
    <property type="entry name" value="ZnMc"/>
    <property type="match status" value="1"/>
</dbReference>
<feature type="binding site" evidence="10">
    <location>
        <position position="171"/>
    </location>
    <ligand>
        <name>Zn(2+)</name>
        <dbReference type="ChEBI" id="CHEBI:29105"/>
        <note>catalytic</note>
    </ligand>
</feature>
<keyword evidence="9" id="KW-0325">Glycoprotein</keyword>
<dbReference type="Proteomes" id="UP001187531">
    <property type="component" value="Unassembled WGS sequence"/>
</dbReference>
<dbReference type="SUPFAM" id="SSF55486">
    <property type="entry name" value="Metalloproteases ('zincins'), catalytic domain"/>
    <property type="match status" value="1"/>
</dbReference>
<organism evidence="13 14">
    <name type="scientific">Artemia franciscana</name>
    <name type="common">Brine shrimp</name>
    <name type="synonym">Artemia sanfranciscana</name>
    <dbReference type="NCBI Taxonomy" id="6661"/>
    <lineage>
        <taxon>Eukaryota</taxon>
        <taxon>Metazoa</taxon>
        <taxon>Ecdysozoa</taxon>
        <taxon>Arthropoda</taxon>
        <taxon>Crustacea</taxon>
        <taxon>Branchiopoda</taxon>
        <taxon>Anostraca</taxon>
        <taxon>Artemiidae</taxon>
        <taxon>Artemia</taxon>
    </lineage>
</organism>
<name>A0AA88I9C7_ARTSF</name>
<evidence type="ECO:0000256" key="6">
    <source>
        <dbReference type="ARBA" id="ARBA00023049"/>
    </source>
</evidence>
<dbReference type="AlphaFoldDB" id="A0AA88I9C7"/>
<dbReference type="InterPro" id="IPR034035">
    <property type="entry name" value="Astacin-like_dom"/>
</dbReference>
<dbReference type="CDD" id="cd04280">
    <property type="entry name" value="ZnMc_astacin_like"/>
    <property type="match status" value="1"/>
</dbReference>
<keyword evidence="7" id="KW-0865">Zymogen</keyword>
<evidence type="ECO:0000256" key="11">
    <source>
        <dbReference type="RuleBase" id="RU361183"/>
    </source>
</evidence>
<evidence type="ECO:0000256" key="5">
    <source>
        <dbReference type="ARBA" id="ARBA00022833"/>
    </source>
</evidence>
<feature type="domain" description="Peptidase M12A" evidence="12">
    <location>
        <begin position="68"/>
        <end position="262"/>
    </location>
</feature>
<dbReference type="FunFam" id="3.40.390.10:FF:000015">
    <property type="entry name" value="Meprin A subunit"/>
    <property type="match status" value="1"/>
</dbReference>
<dbReference type="EMBL" id="JAVRJZ010000004">
    <property type="protein sequence ID" value="KAK2723798.1"/>
    <property type="molecule type" value="Genomic_DNA"/>
</dbReference>
<feature type="binding site" evidence="10">
    <location>
        <position position="161"/>
    </location>
    <ligand>
        <name>Zn(2+)</name>
        <dbReference type="ChEBI" id="CHEBI:29105"/>
        <note>catalytic</note>
    </ligand>
</feature>
<dbReference type="GO" id="GO:0006508">
    <property type="term" value="P:proteolysis"/>
    <property type="evidence" value="ECO:0007669"/>
    <property type="project" value="UniProtKB-KW"/>
</dbReference>
<dbReference type="PRINTS" id="PR00480">
    <property type="entry name" value="ASTACIN"/>
</dbReference>
<keyword evidence="1 10" id="KW-0645">Protease</keyword>
<dbReference type="GO" id="GO:0008270">
    <property type="term" value="F:zinc ion binding"/>
    <property type="evidence" value="ECO:0007669"/>
    <property type="project" value="UniProtKB-UniRule"/>
</dbReference>
<proteinExistence type="predicted"/>
<evidence type="ECO:0000256" key="1">
    <source>
        <dbReference type="ARBA" id="ARBA00022670"/>
    </source>
</evidence>
<evidence type="ECO:0000313" key="13">
    <source>
        <dbReference type="EMBL" id="KAK2723798.1"/>
    </source>
</evidence>
<dbReference type="GO" id="GO:0004222">
    <property type="term" value="F:metalloendopeptidase activity"/>
    <property type="evidence" value="ECO:0007669"/>
    <property type="project" value="UniProtKB-UniRule"/>
</dbReference>
<feature type="binding site" evidence="10">
    <location>
        <position position="165"/>
    </location>
    <ligand>
        <name>Zn(2+)</name>
        <dbReference type="ChEBI" id="CHEBI:29105"/>
        <note>catalytic</note>
    </ligand>
</feature>
<evidence type="ECO:0000256" key="7">
    <source>
        <dbReference type="ARBA" id="ARBA00023145"/>
    </source>
</evidence>
<dbReference type="InterPro" id="IPR024079">
    <property type="entry name" value="MetalloPept_cat_dom_sf"/>
</dbReference>
<dbReference type="EC" id="3.4.24.-" evidence="11"/>
<gene>
    <name evidence="13" type="ORF">QYM36_002217</name>
</gene>
<dbReference type="PANTHER" id="PTHR10127">
    <property type="entry name" value="DISCOIDIN, CUB, EGF, LAMININ , AND ZINC METALLOPROTEASE DOMAIN CONTAINING"/>
    <property type="match status" value="1"/>
</dbReference>
<evidence type="ECO:0000256" key="2">
    <source>
        <dbReference type="ARBA" id="ARBA00022723"/>
    </source>
</evidence>
<dbReference type="Gene3D" id="3.40.390.10">
    <property type="entry name" value="Collagenase (Catalytic Domain)"/>
    <property type="match status" value="1"/>
</dbReference>
<evidence type="ECO:0000256" key="9">
    <source>
        <dbReference type="ARBA" id="ARBA00023180"/>
    </source>
</evidence>
<comment type="caution">
    <text evidence="10">Lacks conserved residue(s) required for the propagation of feature annotation.</text>
</comment>
<dbReference type="PROSITE" id="PS51864">
    <property type="entry name" value="ASTACIN"/>
    <property type="match status" value="1"/>
</dbReference>
<evidence type="ECO:0000313" key="14">
    <source>
        <dbReference type="Proteomes" id="UP001187531"/>
    </source>
</evidence>
<keyword evidence="5 10" id="KW-0862">Zinc</keyword>
<keyword evidence="3" id="KW-0732">Signal</keyword>
<evidence type="ECO:0000256" key="4">
    <source>
        <dbReference type="ARBA" id="ARBA00022801"/>
    </source>
</evidence>
<evidence type="ECO:0000256" key="10">
    <source>
        <dbReference type="PROSITE-ProRule" id="PRU01211"/>
    </source>
</evidence>
<dbReference type="Pfam" id="PF01400">
    <property type="entry name" value="Astacin"/>
    <property type="match status" value="1"/>
</dbReference>
<accession>A0AA88I9C7</accession>